<dbReference type="PRINTS" id="PR00422">
    <property type="entry name" value="TRANSFERRIN"/>
</dbReference>
<dbReference type="AlphaFoldDB" id="A0A836JFK4"/>
<evidence type="ECO:0000313" key="3">
    <source>
        <dbReference type="EMBL" id="KAG5312094.1"/>
    </source>
</evidence>
<dbReference type="CDD" id="cd13529">
    <property type="entry name" value="PBP2_transferrin"/>
    <property type="match status" value="1"/>
</dbReference>
<accession>A0A836JFK4</accession>
<feature type="chain" id="PRO_5032594790" evidence="1">
    <location>
        <begin position="31"/>
        <end position="737"/>
    </location>
</feature>
<dbReference type="SMART" id="SM00094">
    <property type="entry name" value="TR_FER"/>
    <property type="match status" value="1"/>
</dbReference>
<dbReference type="SUPFAM" id="SSF53850">
    <property type="entry name" value="Periplasmic binding protein-like II"/>
    <property type="match status" value="2"/>
</dbReference>
<sequence>VRIKLSVDIVSRSAMRNLVWVILLVATARAQDSEKRNFYKFCAPVDVVSENSCIALHRGNSEVSCLTVSDSSECAIRLAEGNADFGVFNAEELLLINQFYPSEIEPIIQLKHRTKLLDEFEFQMVAVIPTDPTFIQITPLERLERLKDNGFCHPGFSQSQWLNDYILKYFENTLSVNPLQCQDNVTVIENEIINLKNFFGKACRPGEWAPNKSIDQELKKKYPELCALCDDTAACSYNNKQHHGHFGALECLSQGRGKVAYAALHYVQKYLKTNESYQFLCPNGSILPLSTSYPCAWLQQPWSVVAARQEVAYHLKEKLLHWLDNPNLEWKKSLSRIIQEDSKGVSLVKTTIATYLKGRDIDIENIETCGKTINWCTINDLETNKCKWVAKTAKTLGVAPSISCIMSNSTFQCFRDIKENRTDIIVIDSNYGYLARKVYNLSTLLYSETEEGKNSVTFAVMREPKEDNYPIKNFQDLNGKKACFSEYGGLSWLSFINVARQNNIISSKSCDYPLMMSELFSGACTPGIEDFDHSSTAISSNVSSKLCSACKNQNNSSCAMDETNRYYGDKGAIQCLIDEAGDIAFIETTNLIITEPNKYRILCKNGSLAQQSGFNVDEQCALSVTIDSEVVGLKKDDKEISRTDTILALLKLEDWLGYRVNARRSIHIYGPFNGTRDLLFKDSSAGLISTSSMKESVVAYKELLDNIEECSNGSLATANLIFIILVALYHLLSSHVH</sequence>
<dbReference type="GO" id="GO:0005886">
    <property type="term" value="C:plasma membrane"/>
    <property type="evidence" value="ECO:0007669"/>
    <property type="project" value="TreeGrafter"/>
</dbReference>
<dbReference type="Pfam" id="PF00405">
    <property type="entry name" value="Transferrin"/>
    <property type="match status" value="2"/>
</dbReference>
<evidence type="ECO:0000259" key="2">
    <source>
        <dbReference type="PROSITE" id="PS51408"/>
    </source>
</evidence>
<proteinExistence type="predicted"/>
<dbReference type="PANTHER" id="PTHR11485">
    <property type="entry name" value="TRANSFERRIN"/>
    <property type="match status" value="1"/>
</dbReference>
<feature type="domain" description="Transferrin-like" evidence="2">
    <location>
        <begin position="373"/>
        <end position="705"/>
    </location>
</feature>
<protein>
    <submittedName>
        <fullName evidence="3">TRF protein</fullName>
    </submittedName>
</protein>
<dbReference type="Gene3D" id="3.40.190.10">
    <property type="entry name" value="Periplasmic binding protein-like II"/>
    <property type="match status" value="3"/>
</dbReference>
<name>A0A836JFK4_9HYME</name>
<dbReference type="PROSITE" id="PS51408">
    <property type="entry name" value="TRANSFERRIN_LIKE_4"/>
    <property type="match status" value="2"/>
</dbReference>
<dbReference type="PANTHER" id="PTHR11485:SF57">
    <property type="entry name" value="TRANSFERRIN"/>
    <property type="match status" value="1"/>
</dbReference>
<dbReference type="GO" id="GO:0005769">
    <property type="term" value="C:early endosome"/>
    <property type="evidence" value="ECO:0007669"/>
    <property type="project" value="TreeGrafter"/>
</dbReference>
<dbReference type="GO" id="GO:0006826">
    <property type="term" value="P:iron ion transport"/>
    <property type="evidence" value="ECO:0007669"/>
    <property type="project" value="TreeGrafter"/>
</dbReference>
<organism evidence="3 4">
    <name type="scientific">Acromyrmex insinuator</name>
    <dbReference type="NCBI Taxonomy" id="230686"/>
    <lineage>
        <taxon>Eukaryota</taxon>
        <taxon>Metazoa</taxon>
        <taxon>Ecdysozoa</taxon>
        <taxon>Arthropoda</taxon>
        <taxon>Hexapoda</taxon>
        <taxon>Insecta</taxon>
        <taxon>Pterygota</taxon>
        <taxon>Neoptera</taxon>
        <taxon>Endopterygota</taxon>
        <taxon>Hymenoptera</taxon>
        <taxon>Apocrita</taxon>
        <taxon>Aculeata</taxon>
        <taxon>Formicoidea</taxon>
        <taxon>Formicidae</taxon>
        <taxon>Myrmicinae</taxon>
        <taxon>Acromyrmex</taxon>
    </lineage>
</organism>
<feature type="non-terminal residue" evidence="3">
    <location>
        <position position="737"/>
    </location>
</feature>
<gene>
    <name evidence="3" type="primary">Trf_1</name>
    <name evidence="3" type="ORF">G6Z75_0010558</name>
</gene>
<dbReference type="InterPro" id="IPR001156">
    <property type="entry name" value="Transferrin-like_dom"/>
</dbReference>
<dbReference type="Proteomes" id="UP000667349">
    <property type="component" value="Unassembled WGS sequence"/>
</dbReference>
<keyword evidence="1" id="KW-0732">Signal</keyword>
<feature type="non-terminal residue" evidence="3">
    <location>
        <position position="1"/>
    </location>
</feature>
<keyword evidence="4" id="KW-1185">Reference proteome</keyword>
<dbReference type="GO" id="GO:0005615">
    <property type="term" value="C:extracellular space"/>
    <property type="evidence" value="ECO:0007669"/>
    <property type="project" value="TreeGrafter"/>
</dbReference>
<feature type="domain" description="Transferrin-like" evidence="2">
    <location>
        <begin position="39"/>
        <end position="369"/>
    </location>
</feature>
<evidence type="ECO:0000256" key="1">
    <source>
        <dbReference type="SAM" id="SignalP"/>
    </source>
</evidence>
<evidence type="ECO:0000313" key="4">
    <source>
        <dbReference type="Proteomes" id="UP000667349"/>
    </source>
</evidence>
<feature type="signal peptide" evidence="1">
    <location>
        <begin position="1"/>
        <end position="30"/>
    </location>
</feature>
<comment type="caution">
    <text evidence="3">The sequence shown here is derived from an EMBL/GenBank/DDBJ whole genome shotgun (WGS) entry which is preliminary data.</text>
</comment>
<dbReference type="EMBL" id="JAANHZ010000333">
    <property type="protein sequence ID" value="KAG5312094.1"/>
    <property type="molecule type" value="Genomic_DNA"/>
</dbReference>
<reference evidence="3" key="1">
    <citation type="submission" date="2020-02" db="EMBL/GenBank/DDBJ databases">
        <title>Relaxed selection underlies rapid genomic changes in the transitions from sociality to social parasitism in ants.</title>
        <authorList>
            <person name="Bi X."/>
        </authorList>
    </citation>
    <scope>NUCLEOTIDE SEQUENCE</scope>
    <source>
        <strain evidence="3">BGI-DK2013a</strain>
        <tissue evidence="3">Whole body</tissue>
    </source>
</reference>
<dbReference type="GO" id="GO:0055037">
    <property type="term" value="C:recycling endosome"/>
    <property type="evidence" value="ECO:0007669"/>
    <property type="project" value="TreeGrafter"/>
</dbReference>